<organism evidence="6 7">
    <name type="scientific">Devosia nanyangense</name>
    <dbReference type="NCBI Taxonomy" id="1228055"/>
    <lineage>
        <taxon>Bacteria</taxon>
        <taxon>Pseudomonadati</taxon>
        <taxon>Pseudomonadota</taxon>
        <taxon>Alphaproteobacteria</taxon>
        <taxon>Hyphomicrobiales</taxon>
        <taxon>Devosiaceae</taxon>
        <taxon>Devosia</taxon>
    </lineage>
</organism>
<dbReference type="PROSITE" id="PS50977">
    <property type="entry name" value="HTH_TETR_2"/>
    <property type="match status" value="1"/>
</dbReference>
<evidence type="ECO:0000259" key="5">
    <source>
        <dbReference type="PROSITE" id="PS50977"/>
    </source>
</evidence>
<evidence type="ECO:0000313" key="7">
    <source>
        <dbReference type="Proteomes" id="UP000782610"/>
    </source>
</evidence>
<keyword evidence="2 4" id="KW-0238">DNA-binding</keyword>
<protein>
    <submittedName>
        <fullName evidence="6">Helix-turn-helix transcriptional regulator</fullName>
    </submittedName>
</protein>
<accession>A0A933KY20</accession>
<name>A0A933KY20_9HYPH</name>
<keyword evidence="3" id="KW-0804">Transcription</keyword>
<evidence type="ECO:0000256" key="1">
    <source>
        <dbReference type="ARBA" id="ARBA00023015"/>
    </source>
</evidence>
<dbReference type="EMBL" id="JACRAF010000010">
    <property type="protein sequence ID" value="MBI4920714.1"/>
    <property type="molecule type" value="Genomic_DNA"/>
</dbReference>
<gene>
    <name evidence="6" type="ORF">HY834_03120</name>
</gene>
<dbReference type="PRINTS" id="PR00455">
    <property type="entry name" value="HTHTETR"/>
</dbReference>
<feature type="domain" description="HTH tetR-type" evidence="5">
    <location>
        <begin position="15"/>
        <end position="75"/>
    </location>
</feature>
<evidence type="ECO:0000313" key="6">
    <source>
        <dbReference type="EMBL" id="MBI4920714.1"/>
    </source>
</evidence>
<keyword evidence="1" id="KW-0805">Transcription regulation</keyword>
<dbReference type="Gene3D" id="1.10.10.60">
    <property type="entry name" value="Homeodomain-like"/>
    <property type="match status" value="1"/>
</dbReference>
<comment type="caution">
    <text evidence="6">The sequence shown here is derived from an EMBL/GenBank/DDBJ whole genome shotgun (WGS) entry which is preliminary data.</text>
</comment>
<dbReference type="GO" id="GO:0003700">
    <property type="term" value="F:DNA-binding transcription factor activity"/>
    <property type="evidence" value="ECO:0007669"/>
    <property type="project" value="TreeGrafter"/>
</dbReference>
<evidence type="ECO:0000256" key="4">
    <source>
        <dbReference type="PROSITE-ProRule" id="PRU00335"/>
    </source>
</evidence>
<dbReference type="FunFam" id="1.10.10.60:FF:000141">
    <property type="entry name" value="TetR family transcriptional regulator"/>
    <property type="match status" value="1"/>
</dbReference>
<dbReference type="PANTHER" id="PTHR30055">
    <property type="entry name" value="HTH-TYPE TRANSCRIPTIONAL REGULATOR RUTR"/>
    <property type="match status" value="1"/>
</dbReference>
<dbReference type="InterPro" id="IPR050109">
    <property type="entry name" value="HTH-type_TetR-like_transc_reg"/>
</dbReference>
<dbReference type="InterPro" id="IPR009057">
    <property type="entry name" value="Homeodomain-like_sf"/>
</dbReference>
<feature type="DNA-binding region" description="H-T-H motif" evidence="4">
    <location>
        <begin position="38"/>
        <end position="57"/>
    </location>
</feature>
<dbReference type="GO" id="GO:0000976">
    <property type="term" value="F:transcription cis-regulatory region binding"/>
    <property type="evidence" value="ECO:0007669"/>
    <property type="project" value="TreeGrafter"/>
</dbReference>
<dbReference type="AlphaFoldDB" id="A0A933KY20"/>
<evidence type="ECO:0000256" key="2">
    <source>
        <dbReference type="ARBA" id="ARBA00023125"/>
    </source>
</evidence>
<sequence length="207" mass="21715">MKTWTSDNPKAGLLERKRAAILAAARRQFLAHGYGGTSMEAVADDAGVSIMTLYRHAQSKDELFAAVVGIACHDADAPPPDLSQMTLAEILNGIATMFQHKLSSPETLALLRAVIAEQDRFPDLARIAFDGIAGQFSVFLETVLAGAREAAATSPARRTALAGEFIDDLCGADTLRALLGLPGSSPAQQAARADAATVKLLAGLGTR</sequence>
<dbReference type="InterPro" id="IPR001647">
    <property type="entry name" value="HTH_TetR"/>
</dbReference>
<dbReference type="SUPFAM" id="SSF46689">
    <property type="entry name" value="Homeodomain-like"/>
    <property type="match status" value="1"/>
</dbReference>
<dbReference type="PANTHER" id="PTHR30055:SF146">
    <property type="entry name" value="HTH-TYPE TRANSCRIPTIONAL DUAL REGULATOR CECR"/>
    <property type="match status" value="1"/>
</dbReference>
<dbReference type="Pfam" id="PF14246">
    <property type="entry name" value="TetR_C_7"/>
    <property type="match status" value="1"/>
</dbReference>
<proteinExistence type="predicted"/>
<dbReference type="Proteomes" id="UP000782610">
    <property type="component" value="Unassembled WGS sequence"/>
</dbReference>
<reference evidence="6" key="1">
    <citation type="submission" date="2020-07" db="EMBL/GenBank/DDBJ databases">
        <title>Huge and variable diversity of episymbiotic CPR bacteria and DPANN archaea in groundwater ecosystems.</title>
        <authorList>
            <person name="He C.Y."/>
            <person name="Keren R."/>
            <person name="Whittaker M."/>
            <person name="Farag I.F."/>
            <person name="Doudna J."/>
            <person name="Cate J.H.D."/>
            <person name="Banfield J.F."/>
        </authorList>
    </citation>
    <scope>NUCLEOTIDE SEQUENCE</scope>
    <source>
        <strain evidence="6">NC_groundwater_1586_Pr3_B-0.1um_66_15</strain>
    </source>
</reference>
<dbReference type="Pfam" id="PF00440">
    <property type="entry name" value="TetR_N"/>
    <property type="match status" value="1"/>
</dbReference>
<dbReference type="InterPro" id="IPR039536">
    <property type="entry name" value="TetR_C_Proteobacteria"/>
</dbReference>
<evidence type="ECO:0000256" key="3">
    <source>
        <dbReference type="ARBA" id="ARBA00023163"/>
    </source>
</evidence>
<dbReference type="Gene3D" id="1.10.357.10">
    <property type="entry name" value="Tetracycline Repressor, domain 2"/>
    <property type="match status" value="1"/>
</dbReference>